<dbReference type="PANTHER" id="PTHR30213:SF0">
    <property type="entry name" value="UPF0761 MEMBRANE PROTEIN YIHY"/>
    <property type="match status" value="1"/>
</dbReference>
<dbReference type="AlphaFoldDB" id="A0A239KQ42"/>
<dbReference type="OrthoDB" id="9808671at2"/>
<evidence type="ECO:0000256" key="5">
    <source>
        <dbReference type="ARBA" id="ARBA00022989"/>
    </source>
</evidence>
<feature type="transmembrane region" description="Helical" evidence="7">
    <location>
        <begin position="252"/>
        <end position="285"/>
    </location>
</feature>
<evidence type="ECO:0000256" key="1">
    <source>
        <dbReference type="ARBA" id="ARBA00004651"/>
    </source>
</evidence>
<evidence type="ECO:0000256" key="2">
    <source>
        <dbReference type="ARBA" id="ARBA00022475"/>
    </source>
</evidence>
<feature type="compositionally biased region" description="Polar residues" evidence="8">
    <location>
        <begin position="1"/>
        <end position="11"/>
    </location>
</feature>
<organism evidence="9 10">
    <name type="scientific">Noviherbaspirillum humi</name>
    <dbReference type="NCBI Taxonomy" id="1688639"/>
    <lineage>
        <taxon>Bacteria</taxon>
        <taxon>Pseudomonadati</taxon>
        <taxon>Pseudomonadota</taxon>
        <taxon>Betaproteobacteria</taxon>
        <taxon>Burkholderiales</taxon>
        <taxon>Oxalobacteraceae</taxon>
        <taxon>Noviherbaspirillum</taxon>
    </lineage>
</organism>
<evidence type="ECO:0000256" key="3">
    <source>
        <dbReference type="ARBA" id="ARBA00022519"/>
    </source>
</evidence>
<evidence type="ECO:0000256" key="7">
    <source>
        <dbReference type="HAMAP-Rule" id="MF_00672"/>
    </source>
</evidence>
<feature type="transmembrane region" description="Helical" evidence="7">
    <location>
        <begin position="223"/>
        <end position="246"/>
    </location>
</feature>
<keyword evidence="6 7" id="KW-0472">Membrane</keyword>
<keyword evidence="5 7" id="KW-1133">Transmembrane helix</keyword>
<evidence type="ECO:0000256" key="4">
    <source>
        <dbReference type="ARBA" id="ARBA00022692"/>
    </source>
</evidence>
<dbReference type="NCBIfam" id="TIGR00765">
    <property type="entry name" value="yihY_not_rbn"/>
    <property type="match status" value="1"/>
</dbReference>
<dbReference type="InterPro" id="IPR023679">
    <property type="entry name" value="UPF0761_bac"/>
</dbReference>
<comment type="subcellular location">
    <subcellularLocation>
        <location evidence="1 7">Cell membrane</location>
        <topology evidence="1 7">Multi-pass membrane protein</topology>
    </subcellularLocation>
</comment>
<feature type="transmembrane region" description="Helical" evidence="7">
    <location>
        <begin position="192"/>
        <end position="211"/>
    </location>
</feature>
<name>A0A239KQ42_9BURK</name>
<dbReference type="GO" id="GO:0005886">
    <property type="term" value="C:plasma membrane"/>
    <property type="evidence" value="ECO:0007669"/>
    <property type="project" value="UniProtKB-SubCell"/>
</dbReference>
<feature type="transmembrane region" description="Helical" evidence="7">
    <location>
        <begin position="45"/>
        <end position="68"/>
    </location>
</feature>
<keyword evidence="3" id="KW-0997">Cell inner membrane</keyword>
<gene>
    <name evidence="9" type="ORF">SAMN06265795_11716</name>
</gene>
<dbReference type="HAMAP" id="MF_00672">
    <property type="entry name" value="UPF0761"/>
    <property type="match status" value="1"/>
</dbReference>
<sequence length="431" mass="48168">MPQQPSASTIASLEPPGRKPVPERRAHGLIWFARQRLREERLPQVAGSLTFTTVLALVPMLTIALAVFTTFPLFNTFRTSLEAYFLRSLMPTSISNTILDYLNQFASKATRLSAVGAVALVLSAMAMMLTIDRAFNHIWRVKSSRPFAQRMIAYWTVVTMGPLLIGFSITLTTSLVAATHGMVGETPFLRSLLSYGVSIALTMLAFALLYATIPNRAVAWRDAIAGGLFASTAFEIAKHIFVVFISKFPTYTVIYGALAAMPIFLVWIFVSWLIILMGAVLTAVLPVVKYERWWHVPAPGDAFIDAMAVLEVLVDARENEGAAVDAATLRRRTRLGFDECDALLDAMYRAGWVAKIQAELSRRIKWSRRLDQGGERWTLLVSPRRLMLSEVYRLFAFHPEGDRQLAEKVERAIEQGLTQTLEGYFASRRAQ</sequence>
<feature type="transmembrane region" description="Helical" evidence="7">
    <location>
        <begin position="112"/>
        <end position="131"/>
    </location>
</feature>
<evidence type="ECO:0000256" key="8">
    <source>
        <dbReference type="SAM" id="MobiDB-lite"/>
    </source>
</evidence>
<evidence type="ECO:0000313" key="9">
    <source>
        <dbReference type="EMBL" id="SNT20507.1"/>
    </source>
</evidence>
<protein>
    <recommendedName>
        <fullName evidence="7">UPF0761 membrane protein SAMN06265795_11716</fullName>
    </recommendedName>
</protein>
<dbReference type="PANTHER" id="PTHR30213">
    <property type="entry name" value="INNER MEMBRANE PROTEIN YHJD"/>
    <property type="match status" value="1"/>
</dbReference>
<reference evidence="9 10" key="1">
    <citation type="submission" date="2017-06" db="EMBL/GenBank/DDBJ databases">
        <authorList>
            <person name="Kim H.J."/>
            <person name="Triplett B.A."/>
        </authorList>
    </citation>
    <scope>NUCLEOTIDE SEQUENCE [LARGE SCALE GENOMIC DNA]</scope>
    <source>
        <strain evidence="9 10">U15</strain>
    </source>
</reference>
<dbReference type="InterPro" id="IPR017039">
    <property type="entry name" value="Virul_fac_BrkB"/>
</dbReference>
<dbReference type="RefSeq" id="WP_143131381.1">
    <property type="nucleotide sequence ID" value="NZ_FZOT01000017.1"/>
</dbReference>
<evidence type="ECO:0000256" key="6">
    <source>
        <dbReference type="ARBA" id="ARBA00023136"/>
    </source>
</evidence>
<keyword evidence="10" id="KW-1185">Reference proteome</keyword>
<comment type="similarity">
    <text evidence="7">Belongs to the UPF0761 family.</text>
</comment>
<keyword evidence="4 7" id="KW-0812">Transmembrane</keyword>
<keyword evidence="2 7" id="KW-1003">Cell membrane</keyword>
<accession>A0A239KQ42</accession>
<dbReference type="Proteomes" id="UP000198284">
    <property type="component" value="Unassembled WGS sequence"/>
</dbReference>
<dbReference type="Pfam" id="PF03631">
    <property type="entry name" value="Virul_fac_BrkB"/>
    <property type="match status" value="1"/>
</dbReference>
<feature type="transmembrane region" description="Helical" evidence="7">
    <location>
        <begin position="152"/>
        <end position="172"/>
    </location>
</feature>
<proteinExistence type="inferred from homology"/>
<dbReference type="EMBL" id="FZOT01000017">
    <property type="protein sequence ID" value="SNT20507.1"/>
    <property type="molecule type" value="Genomic_DNA"/>
</dbReference>
<evidence type="ECO:0000313" key="10">
    <source>
        <dbReference type="Proteomes" id="UP000198284"/>
    </source>
</evidence>
<feature type="region of interest" description="Disordered" evidence="8">
    <location>
        <begin position="1"/>
        <end position="22"/>
    </location>
</feature>